<evidence type="ECO:0000256" key="2">
    <source>
        <dbReference type="SAM" id="MobiDB-lite"/>
    </source>
</evidence>
<keyword evidence="1" id="KW-0443">Lipid metabolism</keyword>
<comment type="caution">
    <text evidence="5">The sequence shown here is derived from an EMBL/GenBank/DDBJ whole genome shotgun (WGS) entry which is preliminary data.</text>
</comment>
<dbReference type="SUPFAM" id="SSF52151">
    <property type="entry name" value="FabD/lysophospholipase-like"/>
    <property type="match status" value="1"/>
</dbReference>
<dbReference type="Proteomes" id="UP000294547">
    <property type="component" value="Unassembled WGS sequence"/>
</dbReference>
<organism evidence="5 6">
    <name type="scientific">Oharaeibacter diazotrophicus</name>
    <dbReference type="NCBI Taxonomy" id="1920512"/>
    <lineage>
        <taxon>Bacteria</taxon>
        <taxon>Pseudomonadati</taxon>
        <taxon>Pseudomonadota</taxon>
        <taxon>Alphaproteobacteria</taxon>
        <taxon>Hyphomicrobiales</taxon>
        <taxon>Pleomorphomonadaceae</taxon>
        <taxon>Oharaeibacter</taxon>
    </lineage>
</organism>
<feature type="transmembrane region" description="Helical" evidence="3">
    <location>
        <begin position="498"/>
        <end position="516"/>
    </location>
</feature>
<keyword evidence="3" id="KW-1133">Transmembrane helix</keyword>
<gene>
    <name evidence="5" type="ORF">EDD54_3869</name>
</gene>
<evidence type="ECO:0000313" key="5">
    <source>
        <dbReference type="EMBL" id="TDP82600.1"/>
    </source>
</evidence>
<dbReference type="PANTHER" id="PTHR10728:SF40">
    <property type="entry name" value="PATATIN FAMILY PROTEIN"/>
    <property type="match status" value="1"/>
</dbReference>
<dbReference type="GO" id="GO:0046475">
    <property type="term" value="P:glycerophospholipid catabolic process"/>
    <property type="evidence" value="ECO:0007669"/>
    <property type="project" value="TreeGrafter"/>
</dbReference>
<feature type="transmembrane region" description="Helical" evidence="3">
    <location>
        <begin position="426"/>
        <end position="446"/>
    </location>
</feature>
<feature type="transmembrane region" description="Helical" evidence="3">
    <location>
        <begin position="345"/>
        <end position="368"/>
    </location>
</feature>
<feature type="transmembrane region" description="Helical" evidence="3">
    <location>
        <begin position="467"/>
        <end position="486"/>
    </location>
</feature>
<sequence length="940" mass="98953">MDDATTDFRAVLETEYGWVRARRSGAAPKLDAAAKPPENLAGLALSGGGIRSASFCMGALQALHKHGLFQPMDYLSTVSGGGYVGAAVTADYDRRAAASTKEAPDDAKRIALPIGLPLPVPAATPSDFGLAQSEGAAGGLYGDSPLVRHIRDHGNFLAPHGFRDVLTSLAILARGLVVNAVITASLMILAAILVAPVYRTTLCDVVISEGGGGIDEVAGPGGPVIEPRVSKSLAATWWSGTATDCVSPPKGPLPTALAWSDAFPVTLVAVGLFAAFCVVWALVRSWRESRNDGVRGLGEPDSRAARGAAVAMVLVAGIVVVEAIGPLLNAVALPDLTSVLGDFEVAILPILAGSGLVGAFWQRLAGLIGQARTDPRWSAAIKAVTAKALLLAAALAVPLLLFAAFLELVAAAVVRTPPAGWPAVPNGIVGGVPLAVGVVGAVVTVARFGLAARRHRANGDPLRPGPAAVVAAGVVALPIVFGVVVLRETCMTGPQWQVWRDLAGLGTVLTVAAYFFTPNASSLHRLYRDRLAVAFDITPTEPPPDGGRLQADGERLTFARLRDHLAKAPRATGPFPIVNATINVPGSSTVNRRGRNADIFTFTPTHVGSEATGWVPTAWMEAAERQLDLATAAAISGAAVSSSMGRVGIPMLAFTLALFNVRLGFWLRNPRALREAAGGGRKTAAKPTRDPETIAARASRDDWRLPYLGAEMFNRLDEKRARIYVTDGGHIENLGLYQLLKRRCAFVVVVDGEADPGLDCGAMVDAERFARIDEGIRIELPWEAIRDAGRVRRAARLKGELPPPGPKSAHAAVGRIRYSDGREPEEGVILYVKASLTGDENDYVLDYARRYPEFPHETTADQFFSEEQMEAYRALGFHAMDHALSCAADAGQAVLLNRLRMVLGATGAPAVVVGAPAPAPVRRSRAARPAPVPGRDRPGR</sequence>
<dbReference type="Gene3D" id="3.40.1090.10">
    <property type="entry name" value="Cytosolic phospholipase A2 catalytic domain"/>
    <property type="match status" value="2"/>
</dbReference>
<feature type="region of interest" description="Disordered" evidence="2">
    <location>
        <begin position="919"/>
        <end position="940"/>
    </location>
</feature>
<reference evidence="5 6" key="1">
    <citation type="submission" date="2019-03" db="EMBL/GenBank/DDBJ databases">
        <title>Genomic Encyclopedia of Type Strains, Phase IV (KMG-IV): sequencing the most valuable type-strain genomes for metagenomic binning, comparative biology and taxonomic classification.</title>
        <authorList>
            <person name="Goeker M."/>
        </authorList>
    </citation>
    <scope>NUCLEOTIDE SEQUENCE [LARGE SCALE GENOMIC DNA]</scope>
    <source>
        <strain evidence="5 6">DSM 102969</strain>
    </source>
</reference>
<evidence type="ECO:0000259" key="4">
    <source>
        <dbReference type="Pfam" id="PF01734"/>
    </source>
</evidence>
<feature type="domain" description="PNPLA" evidence="4">
    <location>
        <begin position="43"/>
        <end position="185"/>
    </location>
</feature>
<dbReference type="AlphaFoldDB" id="A0A4R6R967"/>
<dbReference type="GO" id="GO:0005829">
    <property type="term" value="C:cytosol"/>
    <property type="evidence" value="ECO:0007669"/>
    <property type="project" value="TreeGrafter"/>
</dbReference>
<keyword evidence="6" id="KW-1185">Reference proteome</keyword>
<evidence type="ECO:0000313" key="6">
    <source>
        <dbReference type="Proteomes" id="UP000294547"/>
    </source>
</evidence>
<feature type="transmembrane region" description="Helical" evidence="3">
    <location>
        <begin position="262"/>
        <end position="283"/>
    </location>
</feature>
<feature type="transmembrane region" description="Helical" evidence="3">
    <location>
        <begin position="304"/>
        <end position="325"/>
    </location>
</feature>
<dbReference type="InterPro" id="IPR016035">
    <property type="entry name" value="Acyl_Trfase/lysoPLipase"/>
</dbReference>
<dbReference type="EMBL" id="SNXY01000010">
    <property type="protein sequence ID" value="TDP82600.1"/>
    <property type="molecule type" value="Genomic_DNA"/>
</dbReference>
<dbReference type="RefSeq" id="WP_126539044.1">
    <property type="nucleotide sequence ID" value="NZ_BSPM01000007.1"/>
</dbReference>
<feature type="transmembrane region" description="Helical" evidence="3">
    <location>
        <begin position="389"/>
        <end position="414"/>
    </location>
</feature>
<keyword evidence="3" id="KW-0472">Membrane</keyword>
<dbReference type="OrthoDB" id="100544at2"/>
<name>A0A4R6R967_9HYPH</name>
<evidence type="ECO:0000256" key="1">
    <source>
        <dbReference type="ARBA" id="ARBA00023098"/>
    </source>
</evidence>
<dbReference type="InterPro" id="IPR002641">
    <property type="entry name" value="PNPLA_dom"/>
</dbReference>
<proteinExistence type="predicted"/>
<feature type="transmembrane region" description="Helical" evidence="3">
    <location>
        <begin position="176"/>
        <end position="198"/>
    </location>
</feature>
<feature type="transmembrane region" description="Helical" evidence="3">
    <location>
        <begin position="647"/>
        <end position="667"/>
    </location>
</feature>
<accession>A0A4R6R967</accession>
<dbReference type="Pfam" id="PF01734">
    <property type="entry name" value="Patatin"/>
    <property type="match status" value="1"/>
</dbReference>
<evidence type="ECO:0000256" key="3">
    <source>
        <dbReference type="SAM" id="Phobius"/>
    </source>
</evidence>
<dbReference type="PANTHER" id="PTHR10728">
    <property type="entry name" value="CYTOSOLIC PHOSPHOLIPASE A2"/>
    <property type="match status" value="1"/>
</dbReference>
<protein>
    <submittedName>
        <fullName evidence="5">Patatin-like phospholipase</fullName>
    </submittedName>
</protein>
<keyword evidence="3" id="KW-0812">Transmembrane</keyword>
<dbReference type="GO" id="GO:0004623">
    <property type="term" value="F:phospholipase A2 activity"/>
    <property type="evidence" value="ECO:0007669"/>
    <property type="project" value="TreeGrafter"/>
</dbReference>